<comment type="subcellular location">
    <subcellularLocation>
        <location evidence="1">Secreted</location>
    </subcellularLocation>
</comment>
<dbReference type="GO" id="GO:0005576">
    <property type="term" value="C:extracellular region"/>
    <property type="evidence" value="ECO:0007669"/>
    <property type="project" value="UniProtKB-SubCell"/>
</dbReference>
<protein>
    <submittedName>
        <fullName evidence="4">Uncharacterized protein</fullName>
    </submittedName>
</protein>
<evidence type="ECO:0000256" key="1">
    <source>
        <dbReference type="ARBA" id="ARBA00004613"/>
    </source>
</evidence>
<proteinExistence type="inferred from homology"/>
<comment type="caution">
    <text evidence="4">The sequence shown here is derived from an EMBL/GenBank/DDBJ whole genome shotgun (WGS) entry which is preliminary data.</text>
</comment>
<dbReference type="CDD" id="cd22778">
    <property type="entry name" value="DPBB_CEPL-like"/>
    <property type="match status" value="1"/>
</dbReference>
<reference evidence="4" key="1">
    <citation type="submission" date="2019-10" db="EMBL/GenBank/DDBJ databases">
        <authorList>
            <consortium name="DOE Joint Genome Institute"/>
            <person name="Kuo A."/>
            <person name="Miyauchi S."/>
            <person name="Kiss E."/>
            <person name="Drula E."/>
            <person name="Kohler A."/>
            <person name="Sanchez-Garcia M."/>
            <person name="Andreopoulos B."/>
            <person name="Barry K.W."/>
            <person name="Bonito G."/>
            <person name="Buee M."/>
            <person name="Carver A."/>
            <person name="Chen C."/>
            <person name="Cichocki N."/>
            <person name="Clum A."/>
            <person name="Culley D."/>
            <person name="Crous P.W."/>
            <person name="Fauchery L."/>
            <person name="Girlanda M."/>
            <person name="Hayes R."/>
            <person name="Keri Z."/>
            <person name="LaButti K."/>
            <person name="Lipzen A."/>
            <person name="Lombard V."/>
            <person name="Magnuson J."/>
            <person name="Maillard F."/>
            <person name="Morin E."/>
            <person name="Murat C."/>
            <person name="Nolan M."/>
            <person name="Ohm R."/>
            <person name="Pangilinan J."/>
            <person name="Pereira M."/>
            <person name="Perotto S."/>
            <person name="Peter M."/>
            <person name="Riley R."/>
            <person name="Sitrit Y."/>
            <person name="Stielow B."/>
            <person name="Szollosi G."/>
            <person name="Zifcakova L."/>
            <person name="Stursova M."/>
            <person name="Spatafora J.W."/>
            <person name="Tedersoo L."/>
            <person name="Vaario L.-M."/>
            <person name="Yamada A."/>
            <person name="Yan M."/>
            <person name="Wang P."/>
            <person name="Xu J."/>
            <person name="Bruns T."/>
            <person name="Baldrian P."/>
            <person name="Vilgalys R."/>
            <person name="Henrissat B."/>
            <person name="Grigoriev I.V."/>
            <person name="Hibbett D."/>
            <person name="Nagy L.G."/>
            <person name="Martin F.M."/>
        </authorList>
    </citation>
    <scope>NUCLEOTIDE SEQUENCE</scope>
    <source>
        <strain evidence="4">Prilba</strain>
    </source>
</reference>
<dbReference type="Proteomes" id="UP000759537">
    <property type="component" value="Unassembled WGS sequence"/>
</dbReference>
<evidence type="ECO:0000313" key="4">
    <source>
        <dbReference type="EMBL" id="KAF8471658.1"/>
    </source>
</evidence>
<comment type="similarity">
    <text evidence="2">Belongs to the cerato-platanin family.</text>
</comment>
<sequence>MKFIWSIIPLTAVFTSVSSILLRYNSTYDYSDLIPRPVDGVTCSNKLKSEGYNYFNEIPSRPNFGGAYFISKDNTAACSACRKFTYTNSDKTTTSVFFTVIDSADEGFTASKQTMQTLQASQAPEDFFLNEIDISEMPVDESNCGITS</sequence>
<reference evidence="4" key="2">
    <citation type="journal article" date="2020" name="Nat. Commun.">
        <title>Large-scale genome sequencing of mycorrhizal fungi provides insights into the early evolution of symbiotic traits.</title>
        <authorList>
            <person name="Miyauchi S."/>
            <person name="Kiss E."/>
            <person name="Kuo A."/>
            <person name="Drula E."/>
            <person name="Kohler A."/>
            <person name="Sanchez-Garcia M."/>
            <person name="Morin E."/>
            <person name="Andreopoulos B."/>
            <person name="Barry K.W."/>
            <person name="Bonito G."/>
            <person name="Buee M."/>
            <person name="Carver A."/>
            <person name="Chen C."/>
            <person name="Cichocki N."/>
            <person name="Clum A."/>
            <person name="Culley D."/>
            <person name="Crous P.W."/>
            <person name="Fauchery L."/>
            <person name="Girlanda M."/>
            <person name="Hayes R.D."/>
            <person name="Keri Z."/>
            <person name="LaButti K."/>
            <person name="Lipzen A."/>
            <person name="Lombard V."/>
            <person name="Magnuson J."/>
            <person name="Maillard F."/>
            <person name="Murat C."/>
            <person name="Nolan M."/>
            <person name="Ohm R.A."/>
            <person name="Pangilinan J."/>
            <person name="Pereira M.F."/>
            <person name="Perotto S."/>
            <person name="Peter M."/>
            <person name="Pfister S."/>
            <person name="Riley R."/>
            <person name="Sitrit Y."/>
            <person name="Stielow J.B."/>
            <person name="Szollosi G."/>
            <person name="Zifcakova L."/>
            <person name="Stursova M."/>
            <person name="Spatafora J.W."/>
            <person name="Tedersoo L."/>
            <person name="Vaario L.M."/>
            <person name="Yamada A."/>
            <person name="Yan M."/>
            <person name="Wang P."/>
            <person name="Xu J."/>
            <person name="Bruns T."/>
            <person name="Baldrian P."/>
            <person name="Vilgalys R."/>
            <person name="Dunand C."/>
            <person name="Henrissat B."/>
            <person name="Grigoriev I.V."/>
            <person name="Hibbett D."/>
            <person name="Nagy L.G."/>
            <person name="Martin F.M."/>
        </authorList>
    </citation>
    <scope>NUCLEOTIDE SEQUENCE</scope>
    <source>
        <strain evidence="4">Prilba</strain>
    </source>
</reference>
<dbReference type="OrthoDB" id="4898945at2759"/>
<dbReference type="AlphaFoldDB" id="A0A9P5JZ76"/>
<gene>
    <name evidence="4" type="ORF">DFH94DRAFT_199129</name>
</gene>
<keyword evidence="3" id="KW-0964">Secreted</keyword>
<dbReference type="InterPro" id="IPR036908">
    <property type="entry name" value="RlpA-like_sf"/>
</dbReference>
<dbReference type="InterPro" id="IPR010829">
    <property type="entry name" value="Cerato-platanin"/>
</dbReference>
<name>A0A9P5JZ76_9AGAM</name>
<accession>A0A9P5JZ76</accession>
<dbReference type="EMBL" id="WHVB01000022">
    <property type="protein sequence ID" value="KAF8471658.1"/>
    <property type="molecule type" value="Genomic_DNA"/>
</dbReference>
<dbReference type="Pfam" id="PF07249">
    <property type="entry name" value="Cerato-platanin"/>
    <property type="match status" value="1"/>
</dbReference>
<evidence type="ECO:0000313" key="5">
    <source>
        <dbReference type="Proteomes" id="UP000759537"/>
    </source>
</evidence>
<evidence type="ECO:0000256" key="3">
    <source>
        <dbReference type="ARBA" id="ARBA00022525"/>
    </source>
</evidence>
<organism evidence="4 5">
    <name type="scientific">Russula ochroleuca</name>
    <dbReference type="NCBI Taxonomy" id="152965"/>
    <lineage>
        <taxon>Eukaryota</taxon>
        <taxon>Fungi</taxon>
        <taxon>Dikarya</taxon>
        <taxon>Basidiomycota</taxon>
        <taxon>Agaricomycotina</taxon>
        <taxon>Agaricomycetes</taxon>
        <taxon>Russulales</taxon>
        <taxon>Russulaceae</taxon>
        <taxon>Russula</taxon>
    </lineage>
</organism>
<dbReference type="Gene3D" id="2.40.40.10">
    <property type="entry name" value="RlpA-like domain"/>
    <property type="match status" value="1"/>
</dbReference>
<keyword evidence="5" id="KW-1185">Reference proteome</keyword>
<evidence type="ECO:0000256" key="2">
    <source>
        <dbReference type="ARBA" id="ARBA00010421"/>
    </source>
</evidence>